<evidence type="ECO:0000313" key="4">
    <source>
        <dbReference type="Proteomes" id="UP001596241"/>
    </source>
</evidence>
<dbReference type="CDD" id="cd00515">
    <property type="entry name" value="HAM1"/>
    <property type="match status" value="1"/>
</dbReference>
<dbReference type="InterPro" id="IPR029001">
    <property type="entry name" value="ITPase-like_fam"/>
</dbReference>
<protein>
    <submittedName>
        <fullName evidence="3">Non-canonical purine NTP pyrophosphatase</fullName>
        <ecNumber evidence="3">3.6.1.-</ecNumber>
    </submittedName>
</protein>
<sequence>MQRVVLATANPAKAVEIAALLDGCLELLPRPPGLPDVIEDGASAEENAHLKAVAVTLATGLPALADDTVMEVAALGGAPGLRSGRYAGDTASDAENVAKVLAELTGVAAPRRGARVRTVALLRYPDGRRVLHEGVTLGHIAERPRGTSGFGYDSVFVPAEGDGRTLGQMTPQEKAALYCRGRAFRGLAARLRVAA</sequence>
<gene>
    <name evidence="3" type="ORF">ACFP3M_03565</name>
</gene>
<dbReference type="Gene3D" id="3.90.950.10">
    <property type="match status" value="1"/>
</dbReference>
<dbReference type="GO" id="GO:0016787">
    <property type="term" value="F:hydrolase activity"/>
    <property type="evidence" value="ECO:0007669"/>
    <property type="project" value="UniProtKB-KW"/>
</dbReference>
<dbReference type="SUPFAM" id="SSF52972">
    <property type="entry name" value="ITPase-like"/>
    <property type="match status" value="1"/>
</dbReference>
<evidence type="ECO:0000256" key="2">
    <source>
        <dbReference type="ARBA" id="ARBA00022801"/>
    </source>
</evidence>
<dbReference type="PANTHER" id="PTHR11067">
    <property type="entry name" value="INOSINE TRIPHOSPHATE PYROPHOSPHATASE/HAM1 PROTEIN"/>
    <property type="match status" value="1"/>
</dbReference>
<proteinExistence type="inferred from homology"/>
<keyword evidence="2 3" id="KW-0378">Hydrolase</keyword>
<comment type="similarity">
    <text evidence="1">Belongs to the HAM1 NTPase family.</text>
</comment>
<organism evidence="3 4">
    <name type="scientific">Streptomyces ramulosus</name>
    <dbReference type="NCBI Taxonomy" id="47762"/>
    <lineage>
        <taxon>Bacteria</taxon>
        <taxon>Bacillati</taxon>
        <taxon>Actinomycetota</taxon>
        <taxon>Actinomycetes</taxon>
        <taxon>Kitasatosporales</taxon>
        <taxon>Streptomycetaceae</taxon>
        <taxon>Streptomyces</taxon>
    </lineage>
</organism>
<comment type="caution">
    <text evidence="3">The sequence shown here is derived from an EMBL/GenBank/DDBJ whole genome shotgun (WGS) entry which is preliminary data.</text>
</comment>
<dbReference type="InterPro" id="IPR002637">
    <property type="entry name" value="RdgB/HAM1"/>
</dbReference>
<dbReference type="RefSeq" id="WP_345080542.1">
    <property type="nucleotide sequence ID" value="NZ_BAAAWG010000006.1"/>
</dbReference>
<dbReference type="EC" id="3.6.1.-" evidence="3"/>
<dbReference type="PANTHER" id="PTHR11067:SF9">
    <property type="entry name" value="INOSINE TRIPHOSPHATE PYROPHOSPHATASE"/>
    <property type="match status" value="1"/>
</dbReference>
<keyword evidence="4" id="KW-1185">Reference proteome</keyword>
<dbReference type="Pfam" id="PF01725">
    <property type="entry name" value="Ham1p_like"/>
    <property type="match status" value="1"/>
</dbReference>
<accession>A0ABW1FEG1</accession>
<dbReference type="Proteomes" id="UP001596241">
    <property type="component" value="Unassembled WGS sequence"/>
</dbReference>
<evidence type="ECO:0000256" key="1">
    <source>
        <dbReference type="ARBA" id="ARBA00008023"/>
    </source>
</evidence>
<evidence type="ECO:0000313" key="3">
    <source>
        <dbReference type="EMBL" id="MFC5891898.1"/>
    </source>
</evidence>
<dbReference type="EMBL" id="JBHSPW010000001">
    <property type="protein sequence ID" value="MFC5891898.1"/>
    <property type="molecule type" value="Genomic_DNA"/>
</dbReference>
<name>A0ABW1FEG1_9ACTN</name>
<reference evidence="4" key="1">
    <citation type="journal article" date="2019" name="Int. J. Syst. Evol. Microbiol.">
        <title>The Global Catalogue of Microorganisms (GCM) 10K type strain sequencing project: providing services to taxonomists for standard genome sequencing and annotation.</title>
        <authorList>
            <consortium name="The Broad Institute Genomics Platform"/>
            <consortium name="The Broad Institute Genome Sequencing Center for Infectious Disease"/>
            <person name="Wu L."/>
            <person name="Ma J."/>
        </authorList>
    </citation>
    <scope>NUCLEOTIDE SEQUENCE [LARGE SCALE GENOMIC DNA]</scope>
    <source>
        <strain evidence="4">CGMCC 1.15809</strain>
    </source>
</reference>